<dbReference type="STRING" id="1348253.LK09_13370"/>
<feature type="domain" description="DUF4190" evidence="3">
    <location>
        <begin position="38"/>
        <end position="100"/>
    </location>
</feature>
<proteinExistence type="predicted"/>
<sequence length="123" mass="12327">MTDPYNPQPQQPQSPYAGPPAAPAYGAPAYVAPPTNTLAVVSLIAGIASWVVLPFVAAVVAVITGHMSLGRIKQSGESGRGMALAGVILGWVNIGLSILATVLVVVLVLGAFGIAASHGSLNS</sequence>
<name>A0A0B2A518_9MICO</name>
<evidence type="ECO:0000259" key="3">
    <source>
        <dbReference type="Pfam" id="PF13828"/>
    </source>
</evidence>
<keyword evidence="2" id="KW-1133">Transmembrane helix</keyword>
<accession>A0A0B2A518</accession>
<keyword evidence="2" id="KW-0812">Transmembrane</keyword>
<organism evidence="4 5">
    <name type="scientific">Microbacterium mangrovi</name>
    <dbReference type="NCBI Taxonomy" id="1348253"/>
    <lineage>
        <taxon>Bacteria</taxon>
        <taxon>Bacillati</taxon>
        <taxon>Actinomycetota</taxon>
        <taxon>Actinomycetes</taxon>
        <taxon>Micrococcales</taxon>
        <taxon>Microbacteriaceae</taxon>
        <taxon>Microbacterium</taxon>
    </lineage>
</organism>
<dbReference type="AlphaFoldDB" id="A0A0B2A518"/>
<dbReference type="Pfam" id="PF13828">
    <property type="entry name" value="DUF4190"/>
    <property type="match status" value="1"/>
</dbReference>
<dbReference type="InterPro" id="IPR025241">
    <property type="entry name" value="DUF4190"/>
</dbReference>
<dbReference type="OrthoDB" id="4374883at2"/>
<evidence type="ECO:0000313" key="4">
    <source>
        <dbReference type="EMBL" id="KHK96844.1"/>
    </source>
</evidence>
<gene>
    <name evidence="4" type="ORF">LK09_13370</name>
</gene>
<comment type="caution">
    <text evidence="4">The sequence shown here is derived from an EMBL/GenBank/DDBJ whole genome shotgun (WGS) entry which is preliminary data.</text>
</comment>
<reference evidence="4 5" key="1">
    <citation type="submission" date="2014-11" db="EMBL/GenBank/DDBJ databases">
        <title>Genome sequence of Microbacterium mangrovi MUSC 115(T).</title>
        <authorList>
            <person name="Lee L.-H."/>
        </authorList>
    </citation>
    <scope>NUCLEOTIDE SEQUENCE [LARGE SCALE GENOMIC DNA]</scope>
    <source>
        <strain evidence="4 5">MUSC 115</strain>
    </source>
</reference>
<evidence type="ECO:0000256" key="1">
    <source>
        <dbReference type="SAM" id="MobiDB-lite"/>
    </source>
</evidence>
<keyword evidence="2" id="KW-0472">Membrane</keyword>
<protein>
    <recommendedName>
        <fullName evidence="3">DUF4190 domain-containing protein</fullName>
    </recommendedName>
</protein>
<evidence type="ECO:0000256" key="2">
    <source>
        <dbReference type="SAM" id="Phobius"/>
    </source>
</evidence>
<evidence type="ECO:0000313" key="5">
    <source>
        <dbReference type="Proteomes" id="UP000031030"/>
    </source>
</evidence>
<dbReference type="Proteomes" id="UP000031030">
    <property type="component" value="Unassembled WGS sequence"/>
</dbReference>
<feature type="transmembrane region" description="Helical" evidence="2">
    <location>
        <begin position="83"/>
        <end position="116"/>
    </location>
</feature>
<dbReference type="RefSeq" id="WP_039400345.1">
    <property type="nucleotide sequence ID" value="NZ_JTDK01000012.1"/>
</dbReference>
<feature type="region of interest" description="Disordered" evidence="1">
    <location>
        <begin position="1"/>
        <end position="20"/>
    </location>
</feature>
<keyword evidence="5" id="KW-1185">Reference proteome</keyword>
<dbReference type="EMBL" id="JTDK01000012">
    <property type="protein sequence ID" value="KHK96844.1"/>
    <property type="molecule type" value="Genomic_DNA"/>
</dbReference>
<feature type="transmembrane region" description="Helical" evidence="2">
    <location>
        <begin position="38"/>
        <end position="63"/>
    </location>
</feature>